<evidence type="ECO:0000313" key="1">
    <source>
        <dbReference type="EMBL" id="KAI0492905.1"/>
    </source>
</evidence>
<gene>
    <name evidence="1" type="ORF">KFK09_027181</name>
</gene>
<accession>A0A8T3AF50</accession>
<dbReference type="AlphaFoldDB" id="A0A8T3AF50"/>
<keyword evidence="2" id="KW-1185">Reference proteome</keyword>
<dbReference type="EMBL" id="JAGYWB010000018">
    <property type="protein sequence ID" value="KAI0492905.1"/>
    <property type="molecule type" value="Genomic_DNA"/>
</dbReference>
<organism evidence="1 2">
    <name type="scientific">Dendrobium nobile</name>
    <name type="common">Orchid</name>
    <dbReference type="NCBI Taxonomy" id="94219"/>
    <lineage>
        <taxon>Eukaryota</taxon>
        <taxon>Viridiplantae</taxon>
        <taxon>Streptophyta</taxon>
        <taxon>Embryophyta</taxon>
        <taxon>Tracheophyta</taxon>
        <taxon>Spermatophyta</taxon>
        <taxon>Magnoliopsida</taxon>
        <taxon>Liliopsida</taxon>
        <taxon>Asparagales</taxon>
        <taxon>Orchidaceae</taxon>
        <taxon>Epidendroideae</taxon>
        <taxon>Malaxideae</taxon>
        <taxon>Dendrobiinae</taxon>
        <taxon>Dendrobium</taxon>
    </lineage>
</organism>
<evidence type="ECO:0000313" key="2">
    <source>
        <dbReference type="Proteomes" id="UP000829196"/>
    </source>
</evidence>
<sequence length="127" mass="13565">MPCRNPAANGAAPINSPHILRLASIKPPSASLNTERSQGFRSLFPRTTKAPPLSLLPRLSPELHSLPSQTKAPTPVAIRSLPRLLSLDSSFCSDSNLTTELHCAALLSYLDPCANPDDYAGIITPKP</sequence>
<proteinExistence type="predicted"/>
<protein>
    <submittedName>
        <fullName evidence="1">Uncharacterized protein</fullName>
    </submittedName>
</protein>
<reference evidence="1" key="1">
    <citation type="journal article" date="2022" name="Front. Genet.">
        <title>Chromosome-Scale Assembly of the Dendrobium nobile Genome Provides Insights Into the Molecular Mechanism of the Biosynthesis of the Medicinal Active Ingredient of Dendrobium.</title>
        <authorList>
            <person name="Xu Q."/>
            <person name="Niu S.-C."/>
            <person name="Li K.-L."/>
            <person name="Zheng P.-J."/>
            <person name="Zhang X.-J."/>
            <person name="Jia Y."/>
            <person name="Liu Y."/>
            <person name="Niu Y.-X."/>
            <person name="Yu L.-H."/>
            <person name="Chen D.-F."/>
            <person name="Zhang G.-Q."/>
        </authorList>
    </citation>
    <scope>NUCLEOTIDE SEQUENCE</scope>
    <source>
        <tissue evidence="1">Leaf</tissue>
    </source>
</reference>
<comment type="caution">
    <text evidence="1">The sequence shown here is derived from an EMBL/GenBank/DDBJ whole genome shotgun (WGS) entry which is preliminary data.</text>
</comment>
<name>A0A8T3AF50_DENNO</name>
<dbReference type="Proteomes" id="UP000829196">
    <property type="component" value="Unassembled WGS sequence"/>
</dbReference>